<sequence>MPCSQSMLCSDKLTLEAVLVLAAPLSPRPRAPSPIFGSSRPRNRAPVPSFPDARYCTVLYCLPLYFVRMSASAVEGCAESTARWTTGEHREGGAVLVCSGRLGRRAGN</sequence>
<organism evidence="1 2">
    <name type="scientific">Pseudogymnoascus destructans (strain ATCC MYA-4855 / 20631-21)</name>
    <name type="common">Bat white-nose syndrome fungus</name>
    <name type="synonym">Geomyces destructans</name>
    <dbReference type="NCBI Taxonomy" id="658429"/>
    <lineage>
        <taxon>Eukaryota</taxon>
        <taxon>Fungi</taxon>
        <taxon>Dikarya</taxon>
        <taxon>Ascomycota</taxon>
        <taxon>Pezizomycotina</taxon>
        <taxon>Leotiomycetes</taxon>
        <taxon>Thelebolales</taxon>
        <taxon>Thelebolaceae</taxon>
        <taxon>Pseudogymnoascus</taxon>
    </lineage>
</organism>
<dbReference type="Proteomes" id="UP000011064">
    <property type="component" value="Unassembled WGS sequence"/>
</dbReference>
<keyword evidence="2" id="KW-1185">Reference proteome</keyword>
<reference evidence="2" key="1">
    <citation type="submission" date="2010-09" db="EMBL/GenBank/DDBJ databases">
        <title>The genome sequence of Geomyces destructans 20631-21.</title>
        <authorList>
            <consortium name="The Broad Institute Genome Sequencing Platform"/>
            <person name="Cuomo C.A."/>
            <person name="Blehert D.S."/>
            <person name="Lorch J.M."/>
            <person name="Young S.K."/>
            <person name="Zeng Q."/>
            <person name="Gargeya S."/>
            <person name="Fitzgerald M."/>
            <person name="Haas B."/>
            <person name="Abouelleil A."/>
            <person name="Alvarado L."/>
            <person name="Arachchi H.M."/>
            <person name="Berlin A."/>
            <person name="Brown A."/>
            <person name="Chapman S.B."/>
            <person name="Chen Z."/>
            <person name="Dunbar C."/>
            <person name="Freedman E."/>
            <person name="Gearin G."/>
            <person name="Gellesch M."/>
            <person name="Goldberg J."/>
            <person name="Griggs A."/>
            <person name="Gujja S."/>
            <person name="Heiman D."/>
            <person name="Howarth C."/>
            <person name="Larson L."/>
            <person name="Lui A."/>
            <person name="MacDonald P.J.P."/>
            <person name="Montmayeur A."/>
            <person name="Murphy C."/>
            <person name="Neiman D."/>
            <person name="Pearson M."/>
            <person name="Priest M."/>
            <person name="Roberts A."/>
            <person name="Saif S."/>
            <person name="Shea T."/>
            <person name="Shenoy N."/>
            <person name="Sisk P."/>
            <person name="Stolte C."/>
            <person name="Sykes S."/>
            <person name="Wortman J."/>
            <person name="Nusbaum C."/>
            <person name="Birren B."/>
        </authorList>
    </citation>
    <scope>NUCLEOTIDE SEQUENCE [LARGE SCALE GENOMIC DNA]</scope>
    <source>
        <strain evidence="2">ATCC MYA-4855 / 20631-21</strain>
    </source>
</reference>
<dbReference type="InParanoid" id="L8FX86"/>
<evidence type="ECO:0000313" key="1">
    <source>
        <dbReference type="EMBL" id="ELR05139.1"/>
    </source>
</evidence>
<accession>L8FX86</accession>
<gene>
    <name evidence="1" type="ORF">GMDG_07181</name>
</gene>
<dbReference type="AlphaFoldDB" id="L8FX86"/>
<dbReference type="VEuPathDB" id="FungiDB:GMDG_07181"/>
<dbReference type="EMBL" id="GL573372">
    <property type="protein sequence ID" value="ELR05139.1"/>
    <property type="molecule type" value="Genomic_DNA"/>
</dbReference>
<protein>
    <submittedName>
        <fullName evidence="1">Uncharacterized protein</fullName>
    </submittedName>
</protein>
<proteinExistence type="predicted"/>
<name>L8FX86_PSED2</name>
<evidence type="ECO:0000313" key="2">
    <source>
        <dbReference type="Proteomes" id="UP000011064"/>
    </source>
</evidence>
<dbReference type="HOGENOM" id="CLU_2198080_0_0_1"/>